<name>A0A146FMY1_ASPKA</name>
<dbReference type="Proteomes" id="UP000075230">
    <property type="component" value="Unassembled WGS sequence"/>
</dbReference>
<accession>A0A146FMY1</accession>
<dbReference type="EMBL" id="BCWF01000021">
    <property type="protein sequence ID" value="GAT27230.1"/>
    <property type="molecule type" value="Genomic_DNA"/>
</dbReference>
<evidence type="ECO:0000313" key="2">
    <source>
        <dbReference type="EMBL" id="GAT27230.1"/>
    </source>
</evidence>
<dbReference type="AlphaFoldDB" id="A0A146FMY1"/>
<organism evidence="2 3">
    <name type="scientific">Aspergillus kawachii</name>
    <name type="common">White koji mold</name>
    <name type="synonym">Aspergillus awamori var. kawachi</name>
    <dbReference type="NCBI Taxonomy" id="1069201"/>
    <lineage>
        <taxon>Eukaryota</taxon>
        <taxon>Fungi</taxon>
        <taxon>Dikarya</taxon>
        <taxon>Ascomycota</taxon>
        <taxon>Pezizomycotina</taxon>
        <taxon>Eurotiomycetes</taxon>
        <taxon>Eurotiomycetidae</taxon>
        <taxon>Eurotiales</taxon>
        <taxon>Aspergillaceae</taxon>
        <taxon>Aspergillus</taxon>
        <taxon>Aspergillus subgen. Circumdati</taxon>
    </lineage>
</organism>
<protein>
    <submittedName>
        <fullName evidence="2">Quinate permease</fullName>
    </submittedName>
</protein>
<evidence type="ECO:0000313" key="3">
    <source>
        <dbReference type="Proteomes" id="UP000075230"/>
    </source>
</evidence>
<feature type="region of interest" description="Disordered" evidence="1">
    <location>
        <begin position="1"/>
        <end position="21"/>
    </location>
</feature>
<comment type="caution">
    <text evidence="2">The sequence shown here is derived from an EMBL/GenBank/DDBJ whole genome shotgun (WGS) entry which is preliminary data.</text>
</comment>
<reference evidence="3" key="2">
    <citation type="submission" date="2016-02" db="EMBL/GenBank/DDBJ databases">
        <title>Genome sequencing of Aspergillus luchuensis NBRC 4314.</title>
        <authorList>
            <person name="Yamada O."/>
        </authorList>
    </citation>
    <scope>NUCLEOTIDE SEQUENCE [LARGE SCALE GENOMIC DNA]</scope>
    <source>
        <strain evidence="3">RIB 2604</strain>
    </source>
</reference>
<reference evidence="2 3" key="1">
    <citation type="journal article" date="2016" name="DNA Res.">
        <title>Genome sequence of Aspergillus luchuensis NBRC 4314.</title>
        <authorList>
            <person name="Yamada O."/>
            <person name="Machida M."/>
            <person name="Hosoyama A."/>
            <person name="Goto M."/>
            <person name="Takahashi T."/>
            <person name="Futagami T."/>
            <person name="Yamagata Y."/>
            <person name="Takeuchi M."/>
            <person name="Kobayashi T."/>
            <person name="Koike H."/>
            <person name="Abe K."/>
            <person name="Asai K."/>
            <person name="Arita M."/>
            <person name="Fujita N."/>
            <person name="Fukuda K."/>
            <person name="Higa K."/>
            <person name="Horikawa H."/>
            <person name="Ishikawa T."/>
            <person name="Jinno K."/>
            <person name="Kato Y."/>
            <person name="Kirimura K."/>
            <person name="Mizutani O."/>
            <person name="Nakasone K."/>
            <person name="Sano M."/>
            <person name="Shiraishi Y."/>
            <person name="Tsukahara M."/>
            <person name="Gomi K."/>
        </authorList>
    </citation>
    <scope>NUCLEOTIDE SEQUENCE [LARGE SCALE GENOMIC DNA]</scope>
    <source>
        <strain evidence="2 3">RIB 2604</strain>
    </source>
</reference>
<evidence type="ECO:0000256" key="1">
    <source>
        <dbReference type="SAM" id="MobiDB-lite"/>
    </source>
</evidence>
<sequence>MAEWVATRTILDSGSPESSVVGPSEILRIFPTSCPNSTRDSSLPGLINPQEGYHQCPQ</sequence>
<proteinExistence type="predicted"/>
<feature type="region of interest" description="Disordered" evidence="1">
    <location>
        <begin position="36"/>
        <end position="58"/>
    </location>
</feature>
<gene>
    <name evidence="2" type="ORF">RIB2604_02109180</name>
</gene>